<dbReference type="EMBL" id="JAZHXJ010003416">
    <property type="protein sequence ID" value="KAL1835186.1"/>
    <property type="molecule type" value="Genomic_DNA"/>
</dbReference>
<dbReference type="Proteomes" id="UP001586593">
    <property type="component" value="Unassembled WGS sequence"/>
</dbReference>
<evidence type="ECO:0000313" key="2">
    <source>
        <dbReference type="EMBL" id="KAL1835186.1"/>
    </source>
</evidence>
<feature type="region of interest" description="Disordered" evidence="1">
    <location>
        <begin position="1"/>
        <end position="27"/>
    </location>
</feature>
<feature type="region of interest" description="Disordered" evidence="1">
    <location>
        <begin position="95"/>
        <end position="115"/>
    </location>
</feature>
<proteinExistence type="predicted"/>
<comment type="caution">
    <text evidence="2">The sequence shown here is derived from an EMBL/GenBank/DDBJ whole genome shotgun (WGS) entry which is preliminary data.</text>
</comment>
<accession>A0ABR3V1B9</accession>
<keyword evidence="3" id="KW-1185">Reference proteome</keyword>
<gene>
    <name evidence="2" type="ORF">VTK73DRAFT_6085</name>
</gene>
<evidence type="ECO:0000313" key="3">
    <source>
        <dbReference type="Proteomes" id="UP001586593"/>
    </source>
</evidence>
<evidence type="ECO:0000256" key="1">
    <source>
        <dbReference type="SAM" id="MobiDB-lite"/>
    </source>
</evidence>
<protein>
    <submittedName>
        <fullName evidence="2">Uncharacterized protein</fullName>
    </submittedName>
</protein>
<sequence length="193" mass="20951">MRPFFLSPEFSSTITPSRHRGGTGNEEEPDFLTLSAVVGFVLLWYFSEPMSSCLAGSHASPTARDPAPTCTKGGLKALHDVLCVELEFLGLDRFNDKTGRNPQLRNSSDSDEEEHCNKSKYNLAPRIPPQHPSTQPCTLRQLGAKWWRSDPGCKTASPNGGDVRIPSSTSVQAGHPAVTCGFSIPPYHVSATP</sequence>
<reference evidence="2 3" key="1">
    <citation type="journal article" date="2024" name="Commun. Biol.">
        <title>Comparative genomic analysis of thermophilic fungi reveals convergent evolutionary adaptations and gene losses.</title>
        <authorList>
            <person name="Steindorff A.S."/>
            <person name="Aguilar-Pontes M.V."/>
            <person name="Robinson A.J."/>
            <person name="Andreopoulos B."/>
            <person name="LaButti K."/>
            <person name="Kuo A."/>
            <person name="Mondo S."/>
            <person name="Riley R."/>
            <person name="Otillar R."/>
            <person name="Haridas S."/>
            <person name="Lipzen A."/>
            <person name="Grimwood J."/>
            <person name="Schmutz J."/>
            <person name="Clum A."/>
            <person name="Reid I.D."/>
            <person name="Moisan M.C."/>
            <person name="Butler G."/>
            <person name="Nguyen T.T.M."/>
            <person name="Dewar K."/>
            <person name="Conant G."/>
            <person name="Drula E."/>
            <person name="Henrissat B."/>
            <person name="Hansel C."/>
            <person name="Singer S."/>
            <person name="Hutchinson M.I."/>
            <person name="de Vries R.P."/>
            <person name="Natvig D.O."/>
            <person name="Powell A.J."/>
            <person name="Tsang A."/>
            <person name="Grigoriev I.V."/>
        </authorList>
    </citation>
    <scope>NUCLEOTIDE SEQUENCE [LARGE SCALE GENOMIC DNA]</scope>
    <source>
        <strain evidence="2 3">ATCC 24622</strain>
    </source>
</reference>
<organism evidence="2 3">
    <name type="scientific">Phialemonium thermophilum</name>
    <dbReference type="NCBI Taxonomy" id="223376"/>
    <lineage>
        <taxon>Eukaryota</taxon>
        <taxon>Fungi</taxon>
        <taxon>Dikarya</taxon>
        <taxon>Ascomycota</taxon>
        <taxon>Pezizomycotina</taxon>
        <taxon>Sordariomycetes</taxon>
        <taxon>Sordariomycetidae</taxon>
        <taxon>Cephalothecales</taxon>
        <taxon>Cephalothecaceae</taxon>
        <taxon>Phialemonium</taxon>
    </lineage>
</organism>
<name>A0ABR3V1B9_9PEZI</name>